<reference evidence="9 10" key="1">
    <citation type="submission" date="2011-08" db="EMBL/GenBank/DDBJ databases">
        <title>The Genome Sequence of Johnsonella ignava ATCC 51276.</title>
        <authorList>
            <consortium name="The Broad Institute Genome Sequencing Platform"/>
            <person name="Earl A."/>
            <person name="Ward D."/>
            <person name="Feldgarden M."/>
            <person name="Gevers D."/>
            <person name="Izard J."/>
            <person name="Blanton J.M."/>
            <person name="Baranova O.V."/>
            <person name="Dewhirst F.E."/>
            <person name="Young S.K."/>
            <person name="Zeng Q."/>
            <person name="Gargeya S."/>
            <person name="Fitzgerald M."/>
            <person name="Haas B."/>
            <person name="Abouelleil A."/>
            <person name="Alvarado L."/>
            <person name="Arachchi H.M."/>
            <person name="Berlin A."/>
            <person name="Brown A."/>
            <person name="Chapman S.B."/>
            <person name="Chen Z."/>
            <person name="Dunbar C."/>
            <person name="Freedman E."/>
            <person name="Gearin G."/>
            <person name="Gellesch M."/>
            <person name="Goldberg J."/>
            <person name="Griggs A."/>
            <person name="Gujja S."/>
            <person name="Heiman D."/>
            <person name="Howarth C."/>
            <person name="Larson L."/>
            <person name="Lui A."/>
            <person name="MacDonald P.J.P."/>
            <person name="Montmayeur A."/>
            <person name="Murphy C."/>
            <person name="Neiman D."/>
            <person name="Pearson M."/>
            <person name="Priest M."/>
            <person name="Roberts A."/>
            <person name="Saif S."/>
            <person name="Shea T."/>
            <person name="Shenoy N."/>
            <person name="Sisk P."/>
            <person name="Stolte C."/>
            <person name="Sykes S."/>
            <person name="Wortman J."/>
            <person name="Nusbaum C."/>
            <person name="Birren B."/>
        </authorList>
    </citation>
    <scope>NUCLEOTIDE SEQUENCE [LARGE SCALE GENOMIC DNA]</scope>
    <source>
        <strain evidence="9 10">ATCC 51276</strain>
    </source>
</reference>
<dbReference type="InterPro" id="IPR011698">
    <property type="entry name" value="GATase_3"/>
</dbReference>
<keyword evidence="6" id="KW-0315">Glutamine amidotransferase</keyword>
<keyword evidence="3" id="KW-0547">Nucleotide-binding</keyword>
<evidence type="ECO:0000256" key="1">
    <source>
        <dbReference type="ARBA" id="ARBA00001946"/>
    </source>
</evidence>
<comment type="cofactor">
    <cofactor evidence="1">
        <name>Mg(2+)</name>
        <dbReference type="ChEBI" id="CHEBI:18420"/>
    </cofactor>
</comment>
<dbReference type="AlphaFoldDB" id="G5GG43"/>
<evidence type="ECO:0000259" key="7">
    <source>
        <dbReference type="Pfam" id="PF01656"/>
    </source>
</evidence>
<dbReference type="eggNOG" id="COG1797">
    <property type="taxonomic scope" value="Bacteria"/>
</dbReference>
<dbReference type="InterPro" id="IPR002586">
    <property type="entry name" value="CobQ/CobB/MinD/ParA_Nub-bd_dom"/>
</dbReference>
<evidence type="ECO:0000259" key="8">
    <source>
        <dbReference type="Pfam" id="PF07685"/>
    </source>
</evidence>
<dbReference type="PATRIC" id="fig|679200.3.peg.562"/>
<proteinExistence type="predicted"/>
<dbReference type="Proteomes" id="UP000003011">
    <property type="component" value="Unassembled WGS sequence"/>
</dbReference>
<organism evidence="9 10">
    <name type="scientific">Johnsonella ignava ATCC 51276</name>
    <dbReference type="NCBI Taxonomy" id="679200"/>
    <lineage>
        <taxon>Bacteria</taxon>
        <taxon>Bacillati</taxon>
        <taxon>Bacillota</taxon>
        <taxon>Clostridia</taxon>
        <taxon>Lachnospirales</taxon>
        <taxon>Lachnospiraceae</taxon>
        <taxon>Johnsonella</taxon>
    </lineage>
</organism>
<dbReference type="OrthoDB" id="9764035at2"/>
<dbReference type="GO" id="GO:0005524">
    <property type="term" value="F:ATP binding"/>
    <property type="evidence" value="ECO:0007669"/>
    <property type="project" value="UniProtKB-KW"/>
</dbReference>
<dbReference type="SUPFAM" id="SSF52540">
    <property type="entry name" value="P-loop containing nucleoside triphosphate hydrolases"/>
    <property type="match status" value="1"/>
</dbReference>
<dbReference type="InterPro" id="IPR027417">
    <property type="entry name" value="P-loop_NTPase"/>
</dbReference>
<dbReference type="STRING" id="679200.HMPREF9333_00532"/>
<dbReference type="PANTHER" id="PTHR43873:SF1">
    <property type="entry name" value="COBYRINATE A,C-DIAMIDE SYNTHASE"/>
    <property type="match status" value="1"/>
</dbReference>
<evidence type="ECO:0000256" key="4">
    <source>
        <dbReference type="ARBA" id="ARBA00022840"/>
    </source>
</evidence>
<accession>G5GG43</accession>
<dbReference type="Pfam" id="PF07685">
    <property type="entry name" value="GATase_3"/>
    <property type="match status" value="1"/>
</dbReference>
<keyword evidence="2" id="KW-0436">Ligase</keyword>
<keyword evidence="10" id="KW-1185">Reference proteome</keyword>
<evidence type="ECO:0000256" key="3">
    <source>
        <dbReference type="ARBA" id="ARBA00022741"/>
    </source>
</evidence>
<dbReference type="EMBL" id="ACZL01000011">
    <property type="protein sequence ID" value="EHI56253.1"/>
    <property type="molecule type" value="Genomic_DNA"/>
</dbReference>
<evidence type="ECO:0000256" key="2">
    <source>
        <dbReference type="ARBA" id="ARBA00022598"/>
    </source>
</evidence>
<dbReference type="HOGENOM" id="CLU_022752_2_0_9"/>
<dbReference type="RefSeq" id="WP_005539655.1">
    <property type="nucleotide sequence ID" value="NZ_JH378830.1"/>
</dbReference>
<keyword evidence="4" id="KW-0067">ATP-binding</keyword>
<evidence type="ECO:0000256" key="5">
    <source>
        <dbReference type="ARBA" id="ARBA00022842"/>
    </source>
</evidence>
<dbReference type="GO" id="GO:0042242">
    <property type="term" value="F:cobyrinic acid a,c-diamide synthase activity"/>
    <property type="evidence" value="ECO:0007669"/>
    <property type="project" value="InterPro"/>
</dbReference>
<name>G5GG43_9FIRM</name>
<evidence type="ECO:0000313" key="9">
    <source>
        <dbReference type="EMBL" id="EHI56253.1"/>
    </source>
</evidence>
<keyword evidence="5" id="KW-0460">Magnesium</keyword>
<dbReference type="CDD" id="cd03130">
    <property type="entry name" value="GATase1_CobB"/>
    <property type="match status" value="1"/>
</dbReference>
<gene>
    <name evidence="9" type="ORF">HMPREF9333_00532</name>
</gene>
<evidence type="ECO:0000313" key="10">
    <source>
        <dbReference type="Proteomes" id="UP000003011"/>
    </source>
</evidence>
<dbReference type="NCBIfam" id="NF002204">
    <property type="entry name" value="PRK01077.1"/>
    <property type="match status" value="1"/>
</dbReference>
<feature type="domain" description="CobB/CobQ-like glutamine amidotransferase" evidence="8">
    <location>
        <begin position="298"/>
        <end position="485"/>
    </location>
</feature>
<evidence type="ECO:0000256" key="6">
    <source>
        <dbReference type="ARBA" id="ARBA00022962"/>
    </source>
</evidence>
<dbReference type="Gene3D" id="3.40.50.300">
    <property type="entry name" value="P-loop containing nucleotide triphosphate hydrolases"/>
    <property type="match status" value="2"/>
</dbReference>
<dbReference type="Pfam" id="PF01656">
    <property type="entry name" value="CbiA"/>
    <property type="match status" value="1"/>
</dbReference>
<dbReference type="PROSITE" id="PS51274">
    <property type="entry name" value="GATASE_COBBQ"/>
    <property type="match status" value="1"/>
</dbReference>
<dbReference type="PANTHER" id="PTHR43873">
    <property type="entry name" value="COBYRINATE A,C-DIAMIDE SYNTHASE"/>
    <property type="match status" value="1"/>
</dbReference>
<feature type="domain" description="CobQ/CobB/MinD/ParA nucleotide binding" evidence="7">
    <location>
        <begin position="5"/>
        <end position="200"/>
    </location>
</feature>
<sequence>MSGGVMITATGSNHGKTIITFGLIAAMKRKGFKIRSFKTGPDYIDPLYHEKISKVECINLDPFFVGEYIDENSCTIKEIFKRYTQNFDCAVTEGAMGYFSGIYLQEPRASAYSVACIIKPYVIIVIDKNELYEKGAGIINEYIEKYIKRGESSYIKGFILNKIQHDEYNKFKYKIKKASGLKPLGYIPYISDFEIPSRHLGLYMPDDTEVSESIYKIVCRLADIMEKSINLEYIIKAAILNKSLNNVNLNNIESLNNVALDNIKPLSTAVLNHIKEPETAESSKNINLLKREDLKVRLAFAYDKAFLFIYKENIRILEENGFDIVYFSPLSDDGLPENIDCIWIPGGYPERYAKELSENKKMINSIKKAYADGINIVAECGGFMYLHEKLEDENGSFYPCIGIIKGNAVNKRKLVRFGYIEVCADKDTLLLKKTEKCRSHEFHYWDSDNTEYSCSAVKANGSKSWRCIYSSKNIFAGFPHIYLGSNVNMAKNLYNTVNFK</sequence>
<comment type="caution">
    <text evidence="9">The sequence shown here is derived from an EMBL/GenBank/DDBJ whole genome shotgun (WGS) entry which is preliminary data.</text>
</comment>
<protein>
    <submittedName>
        <fullName evidence="9">Uncharacterized protein</fullName>
    </submittedName>
</protein>
<dbReference type="Gene3D" id="3.40.50.880">
    <property type="match status" value="1"/>
</dbReference>
<dbReference type="InterPro" id="IPR004484">
    <property type="entry name" value="CbiA/CobB_synth"/>
</dbReference>
<dbReference type="SUPFAM" id="SSF52317">
    <property type="entry name" value="Class I glutamine amidotransferase-like"/>
    <property type="match status" value="1"/>
</dbReference>
<dbReference type="InterPro" id="IPR029062">
    <property type="entry name" value="Class_I_gatase-like"/>
</dbReference>